<gene>
    <name evidence="2" type="ORF">FMOSSE_LOCUS3864</name>
</gene>
<proteinExistence type="predicted"/>
<dbReference type="InterPro" id="IPR036047">
    <property type="entry name" value="F-box-like_dom_sf"/>
</dbReference>
<evidence type="ECO:0000313" key="3">
    <source>
        <dbReference type="Proteomes" id="UP000789375"/>
    </source>
</evidence>
<feature type="domain" description="F-box" evidence="1">
    <location>
        <begin position="39"/>
        <end position="84"/>
    </location>
</feature>
<accession>A0A9N9EXI9</accession>
<dbReference type="Pfam" id="PF12937">
    <property type="entry name" value="F-box-like"/>
    <property type="match status" value="1"/>
</dbReference>
<name>A0A9N9EXI9_FUNMO</name>
<organism evidence="2 3">
    <name type="scientific">Funneliformis mosseae</name>
    <name type="common">Endomycorrhizal fungus</name>
    <name type="synonym">Glomus mosseae</name>
    <dbReference type="NCBI Taxonomy" id="27381"/>
    <lineage>
        <taxon>Eukaryota</taxon>
        <taxon>Fungi</taxon>
        <taxon>Fungi incertae sedis</taxon>
        <taxon>Mucoromycota</taxon>
        <taxon>Glomeromycotina</taxon>
        <taxon>Glomeromycetes</taxon>
        <taxon>Glomerales</taxon>
        <taxon>Glomeraceae</taxon>
        <taxon>Funneliformis</taxon>
    </lineage>
</organism>
<keyword evidence="3" id="KW-1185">Reference proteome</keyword>
<comment type="caution">
    <text evidence="2">The sequence shown here is derived from an EMBL/GenBank/DDBJ whole genome shotgun (WGS) entry which is preliminary data.</text>
</comment>
<dbReference type="Proteomes" id="UP000789375">
    <property type="component" value="Unassembled WGS sequence"/>
</dbReference>
<dbReference type="InterPro" id="IPR001810">
    <property type="entry name" value="F-box_dom"/>
</dbReference>
<dbReference type="SUPFAM" id="SSF81383">
    <property type="entry name" value="F-box domain"/>
    <property type="match status" value="1"/>
</dbReference>
<evidence type="ECO:0000259" key="1">
    <source>
        <dbReference type="Pfam" id="PF12937"/>
    </source>
</evidence>
<sequence length="576" mass="67975">MFSIQLLKHTIKNFKNEVADAPEEIEESLEISSQYNVMQRLPSSCLEEIFESMDNDINALFSCAMVNRRWCRTSIPILWRRPFEHGFPKKFGRKLIKIYVEFLTREEKELLKTQEIRISSNVVNGDLLFEYPKYIQYFDMKNFIYAIKLWIPSKNKFEQNVHFVARMLGNLFCRHSNGFKSINYQSNNDIKFTDVTSYDGIQTLLYKLKEFNYKGFNFADNYYALNWINLFNNLATYAHNIQHLSIHIYKNNKQEFSGVDDAIIELIRSQRGLKSLSLTNFWSNSSIFYSIIRLHANSLTCLKLEGLSDITLLIQLLISCHKLDSLELTQSLRGEYHEHEIVSSNLPNCLDLNIKNFLFNFNSNENLLIYLLKSMNRNLKTFSSTLYLTNSSIILILKNYNINITRLSLRISESLSDFYENLLKKLPLTYLFLDMPKYQKLSFIHIRQLARSFPPSLLELDLNFAISPKEFELLLDKSSANLVSIILRNSFENRREYLEIMVKYAIKEVGNLREIRFQKDYMITSRNHINFKIMLADELKDVVENYREVDTKNILKDLRIGEIKPYIHNFNSFNLT</sequence>
<reference evidence="2" key="1">
    <citation type="submission" date="2021-06" db="EMBL/GenBank/DDBJ databases">
        <authorList>
            <person name="Kallberg Y."/>
            <person name="Tangrot J."/>
            <person name="Rosling A."/>
        </authorList>
    </citation>
    <scope>NUCLEOTIDE SEQUENCE</scope>
    <source>
        <strain evidence="2">87-6 pot B 2015</strain>
    </source>
</reference>
<protein>
    <submittedName>
        <fullName evidence="2">15005_t:CDS:1</fullName>
    </submittedName>
</protein>
<dbReference type="EMBL" id="CAJVPP010000610">
    <property type="protein sequence ID" value="CAG8497618.1"/>
    <property type="molecule type" value="Genomic_DNA"/>
</dbReference>
<dbReference type="AlphaFoldDB" id="A0A9N9EXI9"/>
<evidence type="ECO:0000313" key="2">
    <source>
        <dbReference type="EMBL" id="CAG8497618.1"/>
    </source>
</evidence>